<protein>
    <submittedName>
        <fullName evidence="3">Helix-turn-helix transcriptional regulator</fullName>
    </submittedName>
</protein>
<evidence type="ECO:0000259" key="2">
    <source>
        <dbReference type="PROSITE" id="PS50943"/>
    </source>
</evidence>
<dbReference type="Pfam" id="PF01381">
    <property type="entry name" value="HTH_3"/>
    <property type="match status" value="1"/>
</dbReference>
<dbReference type="PROSITE" id="PS50943">
    <property type="entry name" value="HTH_CROC1"/>
    <property type="match status" value="1"/>
</dbReference>
<dbReference type="Gene3D" id="1.10.260.40">
    <property type="entry name" value="lambda repressor-like DNA-binding domains"/>
    <property type="match status" value="1"/>
</dbReference>
<reference evidence="3 4" key="1">
    <citation type="submission" date="2020-07" db="EMBL/GenBank/DDBJ databases">
        <authorList>
            <person name="Feng H."/>
        </authorList>
    </citation>
    <scope>NUCLEOTIDE SEQUENCE [LARGE SCALE GENOMIC DNA]</scope>
    <source>
        <strain evidence="4">s-12</strain>
    </source>
</reference>
<evidence type="ECO:0000256" key="1">
    <source>
        <dbReference type="ARBA" id="ARBA00023125"/>
    </source>
</evidence>
<evidence type="ECO:0000313" key="3">
    <source>
        <dbReference type="EMBL" id="MBA4536393.1"/>
    </source>
</evidence>
<evidence type="ECO:0000313" key="4">
    <source>
        <dbReference type="Proteomes" id="UP000570010"/>
    </source>
</evidence>
<dbReference type="CDD" id="cd00093">
    <property type="entry name" value="HTH_XRE"/>
    <property type="match status" value="1"/>
</dbReference>
<comment type="caution">
    <text evidence="3">The sequence shown here is derived from an EMBL/GenBank/DDBJ whole genome shotgun (WGS) entry which is preliminary data.</text>
</comment>
<accession>A0A7W1X2F2</accession>
<dbReference type="PANTHER" id="PTHR46558:SF4">
    <property type="entry name" value="DNA-BIDING PHAGE PROTEIN"/>
    <property type="match status" value="1"/>
</dbReference>
<dbReference type="RefSeq" id="WP_163240488.1">
    <property type="nucleotide sequence ID" value="NZ_JAAIWN010000007.1"/>
</dbReference>
<dbReference type="AlphaFoldDB" id="A0A7W1X2F2"/>
<dbReference type="PANTHER" id="PTHR46558">
    <property type="entry name" value="TRACRIPTIONAL REGULATORY PROTEIN-RELATED-RELATED"/>
    <property type="match status" value="1"/>
</dbReference>
<sequence>MILQKLKKFRTNEGLTCQQVANCVGISKQYYWMLENGRRRLNYDLAVKIAKVFKTNPDHIFLNNGLTPSKQDDVRGVANEFKNDCQ</sequence>
<dbReference type="GO" id="GO:0003677">
    <property type="term" value="F:DNA binding"/>
    <property type="evidence" value="ECO:0007669"/>
    <property type="project" value="UniProtKB-KW"/>
</dbReference>
<keyword evidence="1" id="KW-0238">DNA-binding</keyword>
<feature type="domain" description="HTH cro/C1-type" evidence="2">
    <location>
        <begin position="6"/>
        <end position="60"/>
    </location>
</feature>
<dbReference type="Proteomes" id="UP000570010">
    <property type="component" value="Unassembled WGS sequence"/>
</dbReference>
<dbReference type="InterPro" id="IPR001387">
    <property type="entry name" value="Cro/C1-type_HTH"/>
</dbReference>
<dbReference type="EMBL" id="JACEIO010000007">
    <property type="protein sequence ID" value="MBA4536393.1"/>
    <property type="molecule type" value="Genomic_DNA"/>
</dbReference>
<proteinExistence type="predicted"/>
<organism evidence="3 4">
    <name type="scientific">Bacillus aquiflavi</name>
    <dbReference type="NCBI Taxonomy" id="2672567"/>
    <lineage>
        <taxon>Bacteria</taxon>
        <taxon>Bacillati</taxon>
        <taxon>Bacillota</taxon>
        <taxon>Bacilli</taxon>
        <taxon>Bacillales</taxon>
        <taxon>Bacillaceae</taxon>
        <taxon>Bacillus</taxon>
    </lineage>
</organism>
<dbReference type="InterPro" id="IPR010982">
    <property type="entry name" value="Lambda_DNA-bd_dom_sf"/>
</dbReference>
<gene>
    <name evidence="3" type="ORF">H1Z61_04350</name>
</gene>
<name>A0A7W1X2F2_9BACI</name>
<dbReference type="SUPFAM" id="SSF47413">
    <property type="entry name" value="lambda repressor-like DNA-binding domains"/>
    <property type="match status" value="1"/>
</dbReference>
<dbReference type="SMART" id="SM00530">
    <property type="entry name" value="HTH_XRE"/>
    <property type="match status" value="1"/>
</dbReference>